<reference evidence="1" key="1">
    <citation type="submission" date="2021-03" db="EMBL/GenBank/DDBJ databases">
        <authorList>
            <person name="Tagirdzhanova G."/>
        </authorList>
    </citation>
    <scope>NUCLEOTIDE SEQUENCE</scope>
</reference>
<accession>A0A8H3I5D3</accession>
<proteinExistence type="predicted"/>
<dbReference type="EMBL" id="CAJPDT010000004">
    <property type="protein sequence ID" value="CAF9907960.1"/>
    <property type="molecule type" value="Genomic_DNA"/>
</dbReference>
<organism evidence="1 2">
    <name type="scientific">Imshaugia aleurites</name>
    <dbReference type="NCBI Taxonomy" id="172621"/>
    <lineage>
        <taxon>Eukaryota</taxon>
        <taxon>Fungi</taxon>
        <taxon>Dikarya</taxon>
        <taxon>Ascomycota</taxon>
        <taxon>Pezizomycotina</taxon>
        <taxon>Lecanoromycetes</taxon>
        <taxon>OSLEUM clade</taxon>
        <taxon>Lecanoromycetidae</taxon>
        <taxon>Lecanorales</taxon>
        <taxon>Lecanorineae</taxon>
        <taxon>Parmeliaceae</taxon>
        <taxon>Imshaugia</taxon>
    </lineage>
</organism>
<dbReference type="AlphaFoldDB" id="A0A8H3I5D3"/>
<dbReference type="Proteomes" id="UP000664534">
    <property type="component" value="Unassembled WGS sequence"/>
</dbReference>
<keyword evidence="2" id="KW-1185">Reference proteome</keyword>
<name>A0A8H3I5D3_9LECA</name>
<protein>
    <submittedName>
        <fullName evidence="1">Uncharacterized protein</fullName>
    </submittedName>
</protein>
<evidence type="ECO:0000313" key="1">
    <source>
        <dbReference type="EMBL" id="CAF9907960.1"/>
    </source>
</evidence>
<sequence>MRKYHAHKSTNGSSRASRVCWPRGNIKVAPTSDSNLLRQYAADTGLSRRGTTADTDQDTGLQDWDSGEGLGRQIDHVFRLATSVPKKLCADLYDLVREDCSGGEFLCVSTVIEWLQRATE</sequence>
<gene>
    <name evidence="1" type="ORF">IMSHALPRED_006543</name>
</gene>
<comment type="caution">
    <text evidence="1">The sequence shown here is derived from an EMBL/GenBank/DDBJ whole genome shotgun (WGS) entry which is preliminary data.</text>
</comment>
<evidence type="ECO:0000313" key="2">
    <source>
        <dbReference type="Proteomes" id="UP000664534"/>
    </source>
</evidence>